<dbReference type="Gene3D" id="2.60.120.480">
    <property type="entry name" value="Ureidoglycolate hydrolase"/>
    <property type="match status" value="1"/>
</dbReference>
<dbReference type="SUPFAM" id="SSF51182">
    <property type="entry name" value="RmlC-like cupins"/>
    <property type="match status" value="1"/>
</dbReference>
<keyword evidence="2" id="KW-0659">Purine metabolism</keyword>
<sequence length="168" mass="19304">MNGKMLEVQDVSTTKFQKYGWLIDKNYLIPQLINDGTCFKFDLNINYSPSAETANYQPKIYASKNRSFPLLISHLERHPHGIQFFFPFCGTAFISVVAPISVDIDPDSVEAFFIPKNVGIVINRDVWHHSLISINDNSQFFVIENEVPNNCKIQSISQKLVIRDYNCR</sequence>
<evidence type="ECO:0000313" key="5">
    <source>
        <dbReference type="EMBL" id="MBU2760887.1"/>
    </source>
</evidence>
<dbReference type="InterPro" id="IPR007247">
    <property type="entry name" value="Ureidogly_lyase"/>
</dbReference>
<organism evidence="5 6">
    <name type="scientific">Acidithiobacillus sulfurivorans</name>
    <dbReference type="NCBI Taxonomy" id="1958756"/>
    <lineage>
        <taxon>Bacteria</taxon>
        <taxon>Pseudomonadati</taxon>
        <taxon>Pseudomonadota</taxon>
        <taxon>Acidithiobacillia</taxon>
        <taxon>Acidithiobacillales</taxon>
        <taxon>Acidithiobacillaceae</taxon>
        <taxon>Acidithiobacillus</taxon>
    </lineage>
</organism>
<dbReference type="PIRSF" id="PIRSF017306">
    <property type="entry name" value="Ureidogly_hydro"/>
    <property type="match status" value="1"/>
</dbReference>
<dbReference type="Proteomes" id="UP000755654">
    <property type="component" value="Unassembled WGS sequence"/>
</dbReference>
<dbReference type="PANTHER" id="PTHR21221">
    <property type="entry name" value="UREIDOGLYCOLATE HYDROLASE"/>
    <property type="match status" value="1"/>
</dbReference>
<dbReference type="Pfam" id="PF04115">
    <property type="entry name" value="Ureidogly_lyase"/>
    <property type="match status" value="1"/>
</dbReference>
<keyword evidence="3" id="KW-0456">Lyase</keyword>
<proteinExistence type="predicted"/>
<dbReference type="InterPro" id="IPR011051">
    <property type="entry name" value="RmlC_Cupin_sf"/>
</dbReference>
<evidence type="ECO:0000256" key="3">
    <source>
        <dbReference type="ARBA" id="ARBA00023239"/>
    </source>
</evidence>
<evidence type="ECO:0000256" key="4">
    <source>
        <dbReference type="ARBA" id="ARBA00047684"/>
    </source>
</evidence>
<dbReference type="CDD" id="cd20298">
    <property type="entry name" value="cupin_UAH"/>
    <property type="match status" value="1"/>
</dbReference>
<keyword evidence="6" id="KW-1185">Reference proteome</keyword>
<evidence type="ECO:0000256" key="1">
    <source>
        <dbReference type="ARBA" id="ARBA00011738"/>
    </source>
</evidence>
<evidence type="ECO:0008006" key="7">
    <source>
        <dbReference type="Google" id="ProtNLM"/>
    </source>
</evidence>
<dbReference type="PANTHER" id="PTHR21221:SF1">
    <property type="entry name" value="UREIDOGLYCOLATE LYASE"/>
    <property type="match status" value="1"/>
</dbReference>
<protein>
    <recommendedName>
        <fullName evidence="7">Ureidoglycolate hydrolase</fullName>
    </recommendedName>
</protein>
<evidence type="ECO:0000256" key="2">
    <source>
        <dbReference type="ARBA" id="ARBA00022631"/>
    </source>
</evidence>
<dbReference type="InterPro" id="IPR024060">
    <property type="entry name" value="Ureidoglycolate_lyase_dom_sf"/>
</dbReference>
<gene>
    <name evidence="5" type="ORF">HAP95_12140</name>
</gene>
<dbReference type="InterPro" id="IPR047233">
    <property type="entry name" value="UAH_cupin"/>
</dbReference>
<dbReference type="EMBL" id="JAAOMP010000130">
    <property type="protein sequence ID" value="MBU2760887.1"/>
    <property type="molecule type" value="Genomic_DNA"/>
</dbReference>
<comment type="caution">
    <text evidence="5">The sequence shown here is derived from an EMBL/GenBank/DDBJ whole genome shotgun (WGS) entry which is preliminary data.</text>
</comment>
<comment type="subunit">
    <text evidence="1">Homodimer.</text>
</comment>
<dbReference type="RefSeq" id="WP_215884465.1">
    <property type="nucleotide sequence ID" value="NZ_JAAOMP010000130.1"/>
</dbReference>
<comment type="catalytic activity">
    <reaction evidence="4">
        <text>(S)-ureidoglycolate = urea + glyoxylate</text>
        <dbReference type="Rhea" id="RHEA:11304"/>
        <dbReference type="ChEBI" id="CHEBI:16199"/>
        <dbReference type="ChEBI" id="CHEBI:36655"/>
        <dbReference type="ChEBI" id="CHEBI:57296"/>
        <dbReference type="EC" id="4.3.2.3"/>
    </reaction>
</comment>
<evidence type="ECO:0000313" key="6">
    <source>
        <dbReference type="Proteomes" id="UP000755654"/>
    </source>
</evidence>
<name>A0ABS6A0I7_9PROT</name>
<accession>A0ABS6A0I7</accession>
<reference evidence="5 6" key="1">
    <citation type="journal article" date="2021" name="ISME J.">
        <title>Genomic evolution of the class Acidithiobacillia: deep-branching Proteobacteria living in extreme acidic conditions.</title>
        <authorList>
            <person name="Moya-Beltran A."/>
            <person name="Beard S."/>
            <person name="Rojas-Villalobos C."/>
            <person name="Issotta F."/>
            <person name="Gallardo Y."/>
            <person name="Ulloa R."/>
            <person name="Giaveno A."/>
            <person name="Degli Esposti M."/>
            <person name="Johnson D.B."/>
            <person name="Quatrini R."/>
        </authorList>
    </citation>
    <scope>NUCLEOTIDE SEQUENCE [LARGE SCALE GENOMIC DNA]</scope>
    <source>
        <strain evidence="5 6">RW2</strain>
    </source>
</reference>